<reference evidence="13" key="1">
    <citation type="journal article" date="2017" name="Front. Plant Sci.">
        <title>Climate Clever Clovers: New Paradigm to Reduce the Environmental Footprint of Ruminants by Breeding Low Methanogenic Forages Utilizing Haplotype Variation.</title>
        <authorList>
            <person name="Kaur P."/>
            <person name="Appels R."/>
            <person name="Bayer P.E."/>
            <person name="Keeble-Gagnere G."/>
            <person name="Wang J."/>
            <person name="Hirakawa H."/>
            <person name="Shirasawa K."/>
            <person name="Vercoe P."/>
            <person name="Stefanova K."/>
            <person name="Durmic Z."/>
            <person name="Nichols P."/>
            <person name="Revell C."/>
            <person name="Isobe S.N."/>
            <person name="Edwards D."/>
            <person name="Erskine W."/>
        </authorList>
    </citation>
    <scope>NUCLEOTIDE SEQUENCE [LARGE SCALE GENOMIC DNA]</scope>
    <source>
        <strain evidence="13">cv. Daliak</strain>
    </source>
</reference>
<keyword evidence="3 10" id="KW-0812">Transmembrane</keyword>
<feature type="region of interest" description="Disordered" evidence="9">
    <location>
        <begin position="632"/>
        <end position="682"/>
    </location>
</feature>
<proteinExistence type="predicted"/>
<dbReference type="Pfam" id="PF23065">
    <property type="entry name" value="PH_SMPa"/>
    <property type="match status" value="1"/>
</dbReference>
<evidence type="ECO:0000256" key="1">
    <source>
        <dbReference type="ARBA" id="ARBA00004586"/>
    </source>
</evidence>
<evidence type="ECO:0000256" key="5">
    <source>
        <dbReference type="ARBA" id="ARBA00022989"/>
    </source>
</evidence>
<feature type="region of interest" description="Disordered" evidence="9">
    <location>
        <begin position="475"/>
        <end position="507"/>
    </location>
</feature>
<keyword evidence="13" id="KW-1185">Reference proteome</keyword>
<keyword evidence="6" id="KW-0445">Lipid transport</keyword>
<dbReference type="PANTHER" id="PTHR13466:SF0">
    <property type="entry name" value="SMP-LTD DOMAIN-CONTAINING PROTEIN"/>
    <property type="match status" value="1"/>
</dbReference>
<feature type="compositionally biased region" description="Polar residues" evidence="9">
    <location>
        <begin position="632"/>
        <end position="646"/>
    </location>
</feature>
<evidence type="ECO:0000256" key="9">
    <source>
        <dbReference type="SAM" id="MobiDB-lite"/>
    </source>
</evidence>
<gene>
    <name evidence="12" type="ORF">TSUD_295990</name>
</gene>
<keyword evidence="2" id="KW-0813">Transport</keyword>
<dbReference type="AlphaFoldDB" id="A0A2Z6MGN1"/>
<dbReference type="EMBL" id="DF973248">
    <property type="protein sequence ID" value="GAU22480.1"/>
    <property type="molecule type" value="Genomic_DNA"/>
</dbReference>
<dbReference type="PANTHER" id="PTHR13466">
    <property type="entry name" value="TEX2 PROTEIN-RELATED"/>
    <property type="match status" value="1"/>
</dbReference>
<evidence type="ECO:0000256" key="6">
    <source>
        <dbReference type="ARBA" id="ARBA00023055"/>
    </source>
</evidence>
<evidence type="ECO:0000259" key="11">
    <source>
        <dbReference type="PROSITE" id="PS51847"/>
    </source>
</evidence>
<organism evidence="12 13">
    <name type="scientific">Trifolium subterraneum</name>
    <name type="common">Subterranean clover</name>
    <dbReference type="NCBI Taxonomy" id="3900"/>
    <lineage>
        <taxon>Eukaryota</taxon>
        <taxon>Viridiplantae</taxon>
        <taxon>Streptophyta</taxon>
        <taxon>Embryophyta</taxon>
        <taxon>Tracheophyta</taxon>
        <taxon>Spermatophyta</taxon>
        <taxon>Magnoliopsida</taxon>
        <taxon>eudicotyledons</taxon>
        <taxon>Gunneridae</taxon>
        <taxon>Pentapetalae</taxon>
        <taxon>rosids</taxon>
        <taxon>fabids</taxon>
        <taxon>Fabales</taxon>
        <taxon>Fabaceae</taxon>
        <taxon>Papilionoideae</taxon>
        <taxon>50 kb inversion clade</taxon>
        <taxon>NPAAA clade</taxon>
        <taxon>Hologalegina</taxon>
        <taxon>IRL clade</taxon>
        <taxon>Trifolieae</taxon>
        <taxon>Trifolium</taxon>
    </lineage>
</organism>
<accession>A0A2Z6MGN1</accession>
<dbReference type="InterPro" id="IPR011993">
    <property type="entry name" value="PH-like_dom_sf"/>
</dbReference>
<evidence type="ECO:0000256" key="8">
    <source>
        <dbReference type="ARBA" id="ARBA00023136"/>
    </source>
</evidence>
<dbReference type="GO" id="GO:0006869">
    <property type="term" value="P:lipid transport"/>
    <property type="evidence" value="ECO:0007669"/>
    <property type="project" value="UniProtKB-KW"/>
</dbReference>
<evidence type="ECO:0000256" key="3">
    <source>
        <dbReference type="ARBA" id="ARBA00022692"/>
    </source>
</evidence>
<comment type="subcellular location">
    <subcellularLocation>
        <location evidence="1">Endoplasmic reticulum membrane</location>
    </subcellularLocation>
</comment>
<keyword evidence="7" id="KW-0446">Lipid-binding</keyword>
<evidence type="ECO:0000256" key="4">
    <source>
        <dbReference type="ARBA" id="ARBA00022824"/>
    </source>
</evidence>
<feature type="compositionally biased region" description="Acidic residues" evidence="9">
    <location>
        <begin position="727"/>
        <end position="740"/>
    </location>
</feature>
<feature type="transmembrane region" description="Helical" evidence="10">
    <location>
        <begin position="6"/>
        <end position="31"/>
    </location>
</feature>
<evidence type="ECO:0000256" key="10">
    <source>
        <dbReference type="SAM" id="Phobius"/>
    </source>
</evidence>
<keyword evidence="5 10" id="KW-1133">Transmembrane helix</keyword>
<dbReference type="OrthoDB" id="26740at2759"/>
<name>A0A2Z6MGN1_TRISU</name>
<dbReference type="GO" id="GO:0005789">
    <property type="term" value="C:endoplasmic reticulum membrane"/>
    <property type="evidence" value="ECO:0007669"/>
    <property type="project" value="UniProtKB-SubCell"/>
</dbReference>
<evidence type="ECO:0000256" key="7">
    <source>
        <dbReference type="ARBA" id="ARBA00023121"/>
    </source>
</evidence>
<dbReference type="InterPro" id="IPR057080">
    <property type="entry name" value="PH_SMPa"/>
</dbReference>
<dbReference type="InterPro" id="IPR031468">
    <property type="entry name" value="SMP_LBD"/>
</dbReference>
<feature type="region of interest" description="Disordered" evidence="9">
    <location>
        <begin position="705"/>
        <end position="744"/>
    </location>
</feature>
<feature type="compositionally biased region" description="Basic and acidic residues" evidence="9">
    <location>
        <begin position="650"/>
        <end position="678"/>
    </location>
</feature>
<dbReference type="Proteomes" id="UP000242715">
    <property type="component" value="Unassembled WGS sequence"/>
</dbReference>
<sequence length="796" mass="89396">MVIVSLLIFFGFLLGVIVVIAAEFLGFLWILKRLRSKIDSDKAKISSINQLDSSQFDSQHSFKKEGVVWVLEPEKVSKYFVERSSREGKKKKELFEVSPVRKYGQIKGQSLDLTEPDGLHTTIQLKGCIVEAVSATALPTKKWAKKFPIRLENKTTAIYHGSKTLYVYLETSSEKEAWCKALRLASCDEREKLQWFSHLQDEFLSYLTSLNTEYRSYMKPSIVGATVEAIERATKTDGSSSKVRQFLRKITRRSSRVGLDNKSSWTAISGREEKKKTEKLRACQDAVLATGLMKNATSANYPKSYMSDDAASVSSTLSHSGSQSHFSVCSDSDEKSSIDEGTLCWNLLISRLFFDIKGNEQVKKSVQERIQRTLSNMRTPAYVGEVVCTDINMGNVPPCIIGMRVLPMEMSEVCALEVDIEYSGSAILEIETRLEVRELEKERSNPDSNNVGSVPSDILQDFEDFDKQFDLAEGTNGLQEHKEDGDWNTDVSKKSKSNAPSSTHGSRWKSMLNSVAKHVSQVPISLAVRVASLRGTLRFLIKPPPSDQLWYGFTFMPDVDFNLESSVGEHKITNTHVALFLINRLKAAIRDTLVLPNSESIGIRWMLAEKDDWVPRNVAPFIWINQESGNETSYPIDANNQTSGGSKASARIENDGPELKRQKSKYSESRQDPARKSDSLTLSSISSMSAALRNSKSLEELSKPLLENGQQQETSDSKDYSMPSIESDVEASEEKMEDDVSICSSPLNSAVMDRSISSVQQVDSKPKKIGKRERMLDLRKKVSEKFEEKKRQLLKK</sequence>
<keyword evidence="8 10" id="KW-0472">Membrane</keyword>
<evidence type="ECO:0000313" key="12">
    <source>
        <dbReference type="EMBL" id="GAU22480.1"/>
    </source>
</evidence>
<dbReference type="GO" id="GO:0008289">
    <property type="term" value="F:lipid binding"/>
    <property type="evidence" value="ECO:0007669"/>
    <property type="project" value="UniProtKB-KW"/>
</dbReference>
<dbReference type="PROSITE" id="PS51847">
    <property type="entry name" value="SMP"/>
    <property type="match status" value="1"/>
</dbReference>
<protein>
    <recommendedName>
        <fullName evidence="11">SMP-LTD domain-containing protein</fullName>
    </recommendedName>
</protein>
<keyword evidence="4" id="KW-0256">Endoplasmic reticulum</keyword>
<evidence type="ECO:0000256" key="2">
    <source>
        <dbReference type="ARBA" id="ARBA00022448"/>
    </source>
</evidence>
<evidence type="ECO:0000313" key="13">
    <source>
        <dbReference type="Proteomes" id="UP000242715"/>
    </source>
</evidence>
<dbReference type="CDD" id="cd21675">
    <property type="entry name" value="SMP_TEX2"/>
    <property type="match status" value="1"/>
</dbReference>
<dbReference type="Gene3D" id="2.30.29.30">
    <property type="entry name" value="Pleckstrin-homology domain (PH domain)/Phosphotyrosine-binding domain (PTB)"/>
    <property type="match status" value="1"/>
</dbReference>
<feature type="domain" description="SMP-LTD" evidence="11">
    <location>
        <begin position="339"/>
        <end position="604"/>
    </location>
</feature>